<gene>
    <name evidence="1" type="ORF">FHW37_107184</name>
</gene>
<dbReference type="Proteomes" id="UP000320653">
    <property type="component" value="Unassembled WGS sequence"/>
</dbReference>
<keyword evidence="1" id="KW-0808">Transferase</keyword>
<dbReference type="GO" id="GO:0016301">
    <property type="term" value="F:kinase activity"/>
    <property type="evidence" value="ECO:0007669"/>
    <property type="project" value="UniProtKB-KW"/>
</dbReference>
<proteinExistence type="predicted"/>
<keyword evidence="2" id="KW-1185">Reference proteome</keyword>
<dbReference type="PANTHER" id="PTHR37816">
    <property type="entry name" value="YALI0E33011P"/>
    <property type="match status" value="1"/>
</dbReference>
<dbReference type="EMBL" id="VIWP01000007">
    <property type="protein sequence ID" value="TWF49817.1"/>
    <property type="molecule type" value="Genomic_DNA"/>
</dbReference>
<dbReference type="Gene3D" id="3.40.50.300">
    <property type="entry name" value="P-loop containing nucleotide triphosphate hydrolases"/>
    <property type="match status" value="1"/>
</dbReference>
<evidence type="ECO:0000313" key="1">
    <source>
        <dbReference type="EMBL" id="TWF49817.1"/>
    </source>
</evidence>
<evidence type="ECO:0000313" key="2">
    <source>
        <dbReference type="Proteomes" id="UP000320653"/>
    </source>
</evidence>
<protein>
    <submittedName>
        <fullName evidence="1">Adenylate kinase family enzyme</fullName>
    </submittedName>
</protein>
<dbReference type="PANTHER" id="PTHR37816:SF3">
    <property type="entry name" value="MODULATES DNA TOPOLOGY"/>
    <property type="match status" value="1"/>
</dbReference>
<keyword evidence="1" id="KW-0418">Kinase</keyword>
<comment type="caution">
    <text evidence="1">The sequence shown here is derived from an EMBL/GenBank/DDBJ whole genome shotgun (WGS) entry which is preliminary data.</text>
</comment>
<dbReference type="AlphaFoldDB" id="A0A561QHI2"/>
<organism evidence="1 2">
    <name type="scientific">Neorhizobium alkalisoli</name>
    <dbReference type="NCBI Taxonomy" id="528178"/>
    <lineage>
        <taxon>Bacteria</taxon>
        <taxon>Pseudomonadati</taxon>
        <taxon>Pseudomonadota</taxon>
        <taxon>Alphaproteobacteria</taxon>
        <taxon>Hyphomicrobiales</taxon>
        <taxon>Rhizobiaceae</taxon>
        <taxon>Rhizobium/Agrobacterium group</taxon>
        <taxon>Neorhizobium</taxon>
    </lineage>
</organism>
<name>A0A561QHI2_9HYPH</name>
<dbReference type="InterPro" id="IPR027417">
    <property type="entry name" value="P-loop_NTPase"/>
</dbReference>
<reference evidence="1 2" key="1">
    <citation type="submission" date="2019-06" db="EMBL/GenBank/DDBJ databases">
        <title>Sorghum-associated microbial communities from plants grown in Nebraska, USA.</title>
        <authorList>
            <person name="Schachtman D."/>
        </authorList>
    </citation>
    <scope>NUCLEOTIDE SEQUENCE [LARGE SCALE GENOMIC DNA]</scope>
    <source>
        <strain evidence="1 2">1225</strain>
    </source>
</reference>
<dbReference type="SUPFAM" id="SSF52540">
    <property type="entry name" value="P-loop containing nucleoside triphosphate hydrolases"/>
    <property type="match status" value="1"/>
</dbReference>
<sequence length="206" mass="23708">MQQINSNTAGMTTIGAPDAIRHIDIAEAARCIVRADRILVVGCSGGGKSTLSQKIATRFGLDYISVDRDILWLPGWVQRERGEQRRIIERLISAERWIMDGTNPSTFDIRVPRSDLVIWVRMPRYVNVWGILSRWIRHIGRTRPEMAAGCRERMDFEFFRFVWTWEKAFSGRVTNGLLQHGQGTPVLTLKSRRQMRDLLDLLDARA</sequence>
<dbReference type="InterPro" id="IPR052922">
    <property type="entry name" value="Cytidylate_Kinase-2"/>
</dbReference>
<accession>A0A561QHI2</accession>